<dbReference type="AlphaFoldDB" id="J5KAP6"/>
<dbReference type="HOGENOM" id="CLU_3332875_0_0_6"/>
<protein>
    <submittedName>
        <fullName evidence="1">Uncharacterized protein</fullName>
    </submittedName>
</protein>
<evidence type="ECO:0000313" key="1">
    <source>
        <dbReference type="EMBL" id="EJP72473.1"/>
    </source>
</evidence>
<evidence type="ECO:0000313" key="2">
    <source>
        <dbReference type="Proteomes" id="UP000010116"/>
    </source>
</evidence>
<sequence>MEWVNHVLLYTQEEGYQENLLPIYLIQQFYFLDLDNLI</sequence>
<name>J5KAP6_9GAMM</name>
<gene>
    <name evidence="1" type="ORF">NT02SARS_1700</name>
</gene>
<proteinExistence type="predicted"/>
<dbReference type="EMBL" id="JH611192">
    <property type="protein sequence ID" value="EJP72473.1"/>
    <property type="molecule type" value="Genomic_DNA"/>
</dbReference>
<dbReference type="Proteomes" id="UP000010116">
    <property type="component" value="Unassembled WGS sequence"/>
</dbReference>
<reference evidence="1 2" key="1">
    <citation type="journal article" date="2012" name="ISME J.">
        <title>Genomic insights to SAR86, an abundant and uncultivated marine bacterial lineage.</title>
        <authorList>
            <person name="Dupont C.L."/>
            <person name="Rusch D.B."/>
            <person name="Yooseph S."/>
            <person name="Lombardo M.J."/>
            <person name="Richter R.A."/>
            <person name="Valas R."/>
            <person name="Novotny M."/>
            <person name="Yee-Greenbaum J."/>
            <person name="Selengut J.D."/>
            <person name="Haft D.H."/>
            <person name="Halpern A.L."/>
            <person name="Lasken R.S."/>
            <person name="Nealson K."/>
            <person name="Friedman R."/>
            <person name="Venter J.C."/>
        </authorList>
    </citation>
    <scope>NUCLEOTIDE SEQUENCE [LARGE SCALE GENOMIC DNA]</scope>
</reference>
<accession>J5KAP6</accession>
<organism evidence="1 2">
    <name type="scientific">SAR86 cluster bacterium SAR86B</name>
    <dbReference type="NCBI Taxonomy" id="1123867"/>
    <lineage>
        <taxon>Bacteria</taxon>
        <taxon>Pseudomonadati</taxon>
        <taxon>Pseudomonadota</taxon>
        <taxon>Gammaproteobacteria</taxon>
        <taxon>SAR86 cluster</taxon>
    </lineage>
</organism>